<accession>A0A1N7J7Y5</accession>
<dbReference type="EMBL" id="FTOC01000004">
    <property type="protein sequence ID" value="SIS45414.1"/>
    <property type="molecule type" value="Genomic_DNA"/>
</dbReference>
<reference evidence="3" key="1">
    <citation type="submission" date="2017-01" db="EMBL/GenBank/DDBJ databases">
        <authorList>
            <person name="Varghese N."/>
            <person name="Submissions S."/>
        </authorList>
    </citation>
    <scope>NUCLEOTIDE SEQUENCE [LARGE SCALE GENOMIC DNA]</scope>
    <source>
        <strain evidence="3">DSM 23127</strain>
    </source>
</reference>
<dbReference type="PROSITE" id="PS51257">
    <property type="entry name" value="PROKAR_LIPOPROTEIN"/>
    <property type="match status" value="1"/>
</dbReference>
<evidence type="ECO:0008006" key="4">
    <source>
        <dbReference type="Google" id="ProtNLM"/>
    </source>
</evidence>
<gene>
    <name evidence="2" type="ORF">SAMN05421687_104103</name>
</gene>
<keyword evidence="1" id="KW-0732">Signal</keyword>
<name>A0A1N7J7Y5_9BACI</name>
<feature type="signal peptide" evidence="1">
    <location>
        <begin position="1"/>
        <end position="21"/>
    </location>
</feature>
<evidence type="ECO:0000256" key="1">
    <source>
        <dbReference type="SAM" id="SignalP"/>
    </source>
</evidence>
<feature type="chain" id="PRO_5039185872" description="Lipoprotein" evidence="1">
    <location>
        <begin position="22"/>
        <end position="146"/>
    </location>
</feature>
<dbReference type="Proteomes" id="UP000187608">
    <property type="component" value="Unassembled WGS sequence"/>
</dbReference>
<dbReference type="RefSeq" id="WP_076558257.1">
    <property type="nucleotide sequence ID" value="NZ_FTOC01000004.1"/>
</dbReference>
<dbReference type="OrthoDB" id="9837102at2"/>
<evidence type="ECO:0000313" key="2">
    <source>
        <dbReference type="EMBL" id="SIS45414.1"/>
    </source>
</evidence>
<organism evidence="2 3">
    <name type="scientific">Salimicrobium flavidum</name>
    <dbReference type="NCBI Taxonomy" id="570947"/>
    <lineage>
        <taxon>Bacteria</taxon>
        <taxon>Bacillati</taxon>
        <taxon>Bacillota</taxon>
        <taxon>Bacilli</taxon>
        <taxon>Bacillales</taxon>
        <taxon>Bacillaceae</taxon>
        <taxon>Salimicrobium</taxon>
    </lineage>
</organism>
<dbReference type="STRING" id="570947.SAMN05421687_104103"/>
<sequence>MKIYVTALFITLLLVSGCSSDSIGSFEKKGDMDRLVVQKVVDGETSSSRTKTVTDADTIAEVLKKGEGLGAKTVAREEFDKEKEASSSYYTFRSYQGSDSPVYSIVVLEDGTFLVEGNENSPGLMKTTDTYEIILDDMKQLAGINF</sequence>
<dbReference type="AlphaFoldDB" id="A0A1N7J7Y5"/>
<evidence type="ECO:0000313" key="3">
    <source>
        <dbReference type="Proteomes" id="UP000187608"/>
    </source>
</evidence>
<protein>
    <recommendedName>
        <fullName evidence="4">Lipoprotein</fullName>
    </recommendedName>
</protein>
<keyword evidence="3" id="KW-1185">Reference proteome</keyword>
<proteinExistence type="predicted"/>